<comment type="caution">
    <text evidence="2">The sequence shown here is derived from an EMBL/GenBank/DDBJ whole genome shotgun (WGS) entry which is preliminary data.</text>
</comment>
<keyword evidence="1" id="KW-1133">Transmembrane helix</keyword>
<keyword evidence="1" id="KW-0812">Transmembrane</keyword>
<reference evidence="2" key="1">
    <citation type="journal article" date="2021" name="PeerJ">
        <title>Extensive microbial diversity within the chicken gut microbiome revealed by metagenomics and culture.</title>
        <authorList>
            <person name="Gilroy R."/>
            <person name="Ravi A."/>
            <person name="Getino M."/>
            <person name="Pursley I."/>
            <person name="Horton D.L."/>
            <person name="Alikhan N.F."/>
            <person name="Baker D."/>
            <person name="Gharbi K."/>
            <person name="Hall N."/>
            <person name="Watson M."/>
            <person name="Adriaenssens E.M."/>
            <person name="Foster-Nyarko E."/>
            <person name="Jarju S."/>
            <person name="Secka A."/>
            <person name="Antonio M."/>
            <person name="Oren A."/>
            <person name="Chaudhuri R.R."/>
            <person name="La Ragione R."/>
            <person name="Hildebrand F."/>
            <person name="Pallen M.J."/>
        </authorList>
    </citation>
    <scope>NUCLEOTIDE SEQUENCE</scope>
    <source>
        <strain evidence="2">ChiGjej1B1-98</strain>
    </source>
</reference>
<reference evidence="2" key="2">
    <citation type="submission" date="2021-04" db="EMBL/GenBank/DDBJ databases">
        <authorList>
            <person name="Gilroy R."/>
        </authorList>
    </citation>
    <scope>NUCLEOTIDE SEQUENCE</scope>
    <source>
        <strain evidence="2">ChiGjej1B1-98</strain>
    </source>
</reference>
<protein>
    <submittedName>
        <fullName evidence="2">DUF4383 domain-containing protein</fullName>
    </submittedName>
</protein>
<gene>
    <name evidence="2" type="ORF">H9830_08220</name>
</gene>
<dbReference type="EMBL" id="DXDC01000244">
    <property type="protein sequence ID" value="HIY66244.1"/>
    <property type="molecule type" value="Genomic_DNA"/>
</dbReference>
<organism evidence="2 3">
    <name type="scientific">Candidatus Agrococcus pullicola</name>
    <dbReference type="NCBI Taxonomy" id="2838429"/>
    <lineage>
        <taxon>Bacteria</taxon>
        <taxon>Bacillati</taxon>
        <taxon>Actinomycetota</taxon>
        <taxon>Actinomycetes</taxon>
        <taxon>Micrococcales</taxon>
        <taxon>Microbacteriaceae</taxon>
        <taxon>Agrococcus</taxon>
    </lineage>
</organism>
<feature type="transmembrane region" description="Helical" evidence="1">
    <location>
        <begin position="12"/>
        <end position="33"/>
    </location>
</feature>
<evidence type="ECO:0000313" key="2">
    <source>
        <dbReference type="EMBL" id="HIY66244.1"/>
    </source>
</evidence>
<keyword evidence="1" id="KW-0472">Membrane</keyword>
<sequence length="246" mass="25087">MKKSANQLIGTVFGAVYVLVGVLGFTVTGGVGFLATDGGLLLGVFEVNPLHNIAHLLIGAALLAGGLTGLRVAKSVNVVVGAAYLLLGIVGFFIADSALNILALNTADHVLHLASALLLLGVGVAADRNVHTPPKPAPPDVPYGVVCPRACGGKPHPVRARCGAATSAGGAPRRARRIAAGVRRARPANRQNPRAACVARGLRCHNRRVPGARVRRADRIRAGRSAAALPVGCRDHGCAAAAESSC</sequence>
<feature type="transmembrane region" description="Helical" evidence="1">
    <location>
        <begin position="109"/>
        <end position="126"/>
    </location>
</feature>
<dbReference type="Pfam" id="PF14325">
    <property type="entry name" value="DUF4383"/>
    <property type="match status" value="1"/>
</dbReference>
<evidence type="ECO:0000313" key="3">
    <source>
        <dbReference type="Proteomes" id="UP000824005"/>
    </source>
</evidence>
<evidence type="ECO:0000256" key="1">
    <source>
        <dbReference type="SAM" id="Phobius"/>
    </source>
</evidence>
<feature type="transmembrane region" description="Helical" evidence="1">
    <location>
        <begin position="53"/>
        <end position="70"/>
    </location>
</feature>
<feature type="transmembrane region" description="Helical" evidence="1">
    <location>
        <begin position="82"/>
        <end position="103"/>
    </location>
</feature>
<proteinExistence type="predicted"/>
<dbReference type="Proteomes" id="UP000824005">
    <property type="component" value="Unassembled WGS sequence"/>
</dbReference>
<name>A0A9D2C9V8_9MICO</name>
<dbReference type="AlphaFoldDB" id="A0A9D2C9V8"/>
<accession>A0A9D2C9V8</accession>